<feature type="chain" id="PRO_5038684180" evidence="2">
    <location>
        <begin position="22"/>
        <end position="332"/>
    </location>
</feature>
<dbReference type="PANTHER" id="PTHR33376">
    <property type="match status" value="1"/>
</dbReference>
<name>A0A1T4K572_9ENTE</name>
<dbReference type="Gene3D" id="3.40.190.170">
    <property type="entry name" value="Bacterial extracellular solute-binding protein, family 7"/>
    <property type="match status" value="1"/>
</dbReference>
<organism evidence="3 4">
    <name type="scientific">Pilibacter termitis</name>
    <dbReference type="NCBI Taxonomy" id="263852"/>
    <lineage>
        <taxon>Bacteria</taxon>
        <taxon>Bacillati</taxon>
        <taxon>Bacillota</taxon>
        <taxon>Bacilli</taxon>
        <taxon>Lactobacillales</taxon>
        <taxon>Enterococcaceae</taxon>
        <taxon>Pilibacter</taxon>
    </lineage>
</organism>
<evidence type="ECO:0000256" key="1">
    <source>
        <dbReference type="ARBA" id="ARBA00022729"/>
    </source>
</evidence>
<sequence length="332" mass="37531">MKKFYLTIVTLMLLVVSGCGASKDKADASRVYTLKMSTQLNETHPIVEGLKEWSKRVADKTDSRLKIEILPSGQLGTDEDIIEQAMLGVNVAILTDGGRMSDYVHDIGIVGMPYIGDNYDDMRKITETTTFKGFEKELTKKAGIYPIAFNWYDGPRHYLTNKPIKEPKDLKSERIRTPSAPTWSVSVSKMGGTPINMPWSETYNGIQSKAADGAEAQYTAIYTSRMFEVARYVNKTGHFQLLNGIICGEKWIKTLPKEFQEILIEECKATAADNAKYVESKQLEYEDLMKKEKVEIITPDVEAFKKASEESYKELGFEDLRKQIWSEIGKGQ</sequence>
<dbReference type="InterPro" id="IPR038404">
    <property type="entry name" value="TRAP_DctP_sf"/>
</dbReference>
<dbReference type="NCBIfam" id="NF037995">
    <property type="entry name" value="TRAP_S1"/>
    <property type="match status" value="1"/>
</dbReference>
<feature type="signal peptide" evidence="2">
    <location>
        <begin position="1"/>
        <end position="21"/>
    </location>
</feature>
<dbReference type="PANTHER" id="PTHR33376:SF3">
    <property type="entry name" value="C4-DICARBOXYLATE-BINDING PROTEIN"/>
    <property type="match status" value="1"/>
</dbReference>
<dbReference type="OrthoDB" id="2087at2"/>
<dbReference type="STRING" id="263852.SAMN02745116_00085"/>
<gene>
    <name evidence="3" type="ORF">SAMN02745116_00085</name>
</gene>
<dbReference type="EMBL" id="FUXI01000001">
    <property type="protein sequence ID" value="SJZ37465.1"/>
    <property type="molecule type" value="Genomic_DNA"/>
</dbReference>
<dbReference type="InterPro" id="IPR018389">
    <property type="entry name" value="DctP_fam"/>
</dbReference>
<keyword evidence="1 2" id="KW-0732">Signal</keyword>
<dbReference type="RefSeq" id="WP_078806056.1">
    <property type="nucleotide sequence ID" value="NZ_FUXI01000001.1"/>
</dbReference>
<accession>A0A1T4K572</accession>
<dbReference type="AlphaFoldDB" id="A0A1T4K572"/>
<dbReference type="Pfam" id="PF03480">
    <property type="entry name" value="DctP"/>
    <property type="match status" value="1"/>
</dbReference>
<evidence type="ECO:0000313" key="4">
    <source>
        <dbReference type="Proteomes" id="UP000190328"/>
    </source>
</evidence>
<dbReference type="CDD" id="cd13669">
    <property type="entry name" value="PBP2_TRAP_TM0322_like"/>
    <property type="match status" value="1"/>
</dbReference>
<dbReference type="PROSITE" id="PS51257">
    <property type="entry name" value="PROKAR_LIPOPROTEIN"/>
    <property type="match status" value="1"/>
</dbReference>
<proteinExistence type="predicted"/>
<evidence type="ECO:0000313" key="3">
    <source>
        <dbReference type="EMBL" id="SJZ37465.1"/>
    </source>
</evidence>
<evidence type="ECO:0000256" key="2">
    <source>
        <dbReference type="SAM" id="SignalP"/>
    </source>
</evidence>
<keyword evidence="4" id="KW-1185">Reference proteome</keyword>
<dbReference type="Proteomes" id="UP000190328">
    <property type="component" value="Unassembled WGS sequence"/>
</dbReference>
<reference evidence="4" key="1">
    <citation type="submission" date="2017-02" db="EMBL/GenBank/DDBJ databases">
        <authorList>
            <person name="Varghese N."/>
            <person name="Submissions S."/>
        </authorList>
    </citation>
    <scope>NUCLEOTIDE SEQUENCE [LARGE SCALE GENOMIC DNA]</scope>
    <source>
        <strain evidence="4">ATCC BAA-1030</strain>
    </source>
</reference>
<dbReference type="GO" id="GO:0055085">
    <property type="term" value="P:transmembrane transport"/>
    <property type="evidence" value="ECO:0007669"/>
    <property type="project" value="InterPro"/>
</dbReference>
<protein>
    <submittedName>
        <fullName evidence="3">TRAP-type C4-dicarboxylate transport system, substrate-binding protein</fullName>
    </submittedName>
</protein>